<keyword evidence="1" id="KW-0106">Calcium</keyword>
<evidence type="ECO:0000313" key="4">
    <source>
        <dbReference type="EMBL" id="KOO23481.1"/>
    </source>
</evidence>
<feature type="region of interest" description="Disordered" evidence="2">
    <location>
        <begin position="116"/>
        <end position="141"/>
    </location>
</feature>
<organism evidence="4 5">
    <name type="scientific">Chrysochromulina tobinii</name>
    <dbReference type="NCBI Taxonomy" id="1460289"/>
    <lineage>
        <taxon>Eukaryota</taxon>
        <taxon>Haptista</taxon>
        <taxon>Haptophyta</taxon>
        <taxon>Prymnesiophyceae</taxon>
        <taxon>Prymnesiales</taxon>
        <taxon>Chrysochromulinaceae</taxon>
        <taxon>Chrysochromulina</taxon>
    </lineage>
</organism>
<protein>
    <recommendedName>
        <fullName evidence="3">EF-hand domain-containing protein</fullName>
    </recommendedName>
</protein>
<dbReference type="PROSITE" id="PS00018">
    <property type="entry name" value="EF_HAND_1"/>
    <property type="match status" value="1"/>
</dbReference>
<accession>A0A0M0JAA5</accession>
<gene>
    <name evidence="4" type="ORF">Ctob_009255</name>
</gene>
<reference evidence="5" key="1">
    <citation type="journal article" date="2015" name="PLoS Genet.">
        <title>Genome Sequence and Transcriptome Analyses of Chrysochromulina tobin: Metabolic Tools for Enhanced Algal Fitness in the Prominent Order Prymnesiales (Haptophyceae).</title>
        <authorList>
            <person name="Hovde B.T."/>
            <person name="Deodato C.R."/>
            <person name="Hunsperger H.M."/>
            <person name="Ryken S.A."/>
            <person name="Yost W."/>
            <person name="Jha R.K."/>
            <person name="Patterson J."/>
            <person name="Monnat R.J. Jr."/>
            <person name="Barlow S.B."/>
            <person name="Starkenburg S.R."/>
            <person name="Cattolico R.A."/>
        </authorList>
    </citation>
    <scope>NUCLEOTIDE SEQUENCE</scope>
    <source>
        <strain evidence="5">CCMP291</strain>
    </source>
</reference>
<name>A0A0M0JAA5_9EUKA</name>
<evidence type="ECO:0000259" key="3">
    <source>
        <dbReference type="PROSITE" id="PS50222"/>
    </source>
</evidence>
<dbReference type="GO" id="GO:0005509">
    <property type="term" value="F:calcium ion binding"/>
    <property type="evidence" value="ECO:0007669"/>
    <property type="project" value="InterPro"/>
</dbReference>
<evidence type="ECO:0000256" key="2">
    <source>
        <dbReference type="SAM" id="MobiDB-lite"/>
    </source>
</evidence>
<dbReference type="EMBL" id="JWZX01003187">
    <property type="protein sequence ID" value="KOO23481.1"/>
    <property type="molecule type" value="Genomic_DNA"/>
</dbReference>
<dbReference type="SUPFAM" id="SSF47473">
    <property type="entry name" value="EF-hand"/>
    <property type="match status" value="1"/>
</dbReference>
<feature type="region of interest" description="Disordered" evidence="2">
    <location>
        <begin position="173"/>
        <end position="196"/>
    </location>
</feature>
<dbReference type="Proteomes" id="UP000037460">
    <property type="component" value="Unassembled WGS sequence"/>
</dbReference>
<dbReference type="Gene3D" id="1.10.238.10">
    <property type="entry name" value="EF-hand"/>
    <property type="match status" value="1"/>
</dbReference>
<comment type="caution">
    <text evidence="4">The sequence shown here is derived from an EMBL/GenBank/DDBJ whole genome shotgun (WGS) entry which is preliminary data.</text>
</comment>
<dbReference type="AlphaFoldDB" id="A0A0M0JAA5"/>
<proteinExistence type="predicted"/>
<dbReference type="InterPro" id="IPR002048">
    <property type="entry name" value="EF_hand_dom"/>
</dbReference>
<feature type="domain" description="EF-hand" evidence="3">
    <location>
        <begin position="64"/>
        <end position="99"/>
    </location>
</feature>
<dbReference type="InterPro" id="IPR018247">
    <property type="entry name" value="EF_Hand_1_Ca_BS"/>
</dbReference>
<feature type="compositionally biased region" description="Polar residues" evidence="2">
    <location>
        <begin position="127"/>
        <end position="136"/>
    </location>
</feature>
<dbReference type="SMART" id="SM00054">
    <property type="entry name" value="EFh"/>
    <property type="match status" value="1"/>
</dbReference>
<sequence>MGGGASTAKPGGGLATIGARLRTNTAEADKLFGGADGGDKNKKISIVNIYDEVQRHGQELKAYWTLETIAEVLAKYDGDHDGLISKAEFLAALNDMEANVEAYHGPQSPLKKKILRAKSAHPKSKTKAPSGTSSKGKLSFMPRSPLSFVPLSPLRWPPQREWTFKKYEKPKQDPVTLTLPGAATSAAGSSGAGGSSFVDVRADMKKAKSILDELDAMEVPIETRRKQFWDRMETLTNGTPRGVWQVSMRNKSGPWDADGVTGMLAAIAHARRIGLTPLLIDNTSGARVDKLWLELCEVKTPAPAPGIVVEGVLSIPSEPLEPPPTPIAQLVEATAMFMDEKLGTRTRALIIKETRRQVVEAMRLGQTLYVRLRDKAVDFTHYSDDEVFHWGTLFDQRIVNELDKFTKGTEAFKQHQSMNTIDNHGLYGEKHPLAMLIREGDLDYEGNFFVGAGFGVVMLTTMAKDVYVENLRNSFAMMRFQPIQPQ</sequence>
<evidence type="ECO:0000256" key="1">
    <source>
        <dbReference type="ARBA" id="ARBA00022837"/>
    </source>
</evidence>
<dbReference type="InterPro" id="IPR011992">
    <property type="entry name" value="EF-hand-dom_pair"/>
</dbReference>
<keyword evidence="5" id="KW-1185">Reference proteome</keyword>
<feature type="compositionally biased region" description="Basic residues" evidence="2">
    <location>
        <begin position="116"/>
        <end position="126"/>
    </location>
</feature>
<dbReference type="PROSITE" id="PS50222">
    <property type="entry name" value="EF_HAND_2"/>
    <property type="match status" value="1"/>
</dbReference>
<evidence type="ECO:0000313" key="5">
    <source>
        <dbReference type="Proteomes" id="UP000037460"/>
    </source>
</evidence>